<protein>
    <submittedName>
        <fullName evidence="1">Leader peptide</fullName>
    </submittedName>
</protein>
<sequence>MSRAGVALVSRRHVDLVRVSSAICPAR</sequence>
<proteinExistence type="predicted"/>
<evidence type="ECO:0000313" key="2">
    <source>
        <dbReference type="Proteomes" id="UP001552594"/>
    </source>
</evidence>
<dbReference type="InterPro" id="IPR049979">
    <property type="entry name" value="Cys_resp_CS_actino"/>
</dbReference>
<reference evidence="1 2" key="1">
    <citation type="submission" date="2024-06" db="EMBL/GenBank/DDBJ databases">
        <title>The Natural Products Discovery Center: Release of the First 8490 Sequenced Strains for Exploring Actinobacteria Biosynthetic Diversity.</title>
        <authorList>
            <person name="Kalkreuter E."/>
            <person name="Kautsar S.A."/>
            <person name="Yang D."/>
            <person name="Bader C.D."/>
            <person name="Teijaro C.N."/>
            <person name="Fluegel L."/>
            <person name="Davis C.M."/>
            <person name="Simpson J.R."/>
            <person name="Lauterbach L."/>
            <person name="Steele A.D."/>
            <person name="Gui C."/>
            <person name="Meng S."/>
            <person name="Li G."/>
            <person name="Viehrig K."/>
            <person name="Ye F."/>
            <person name="Su P."/>
            <person name="Kiefer A.F."/>
            <person name="Nichols A."/>
            <person name="Cepeda A.J."/>
            <person name="Yan W."/>
            <person name="Fan B."/>
            <person name="Jiang Y."/>
            <person name="Adhikari A."/>
            <person name="Zheng C.-J."/>
            <person name="Schuster L."/>
            <person name="Cowan T.M."/>
            <person name="Smanski M.J."/>
            <person name="Chevrette M.G."/>
            <person name="De Carvalho L.P.S."/>
            <person name="Shen B."/>
        </authorList>
    </citation>
    <scope>NUCLEOTIDE SEQUENCE [LARGE SCALE GENOMIC DNA]</scope>
    <source>
        <strain evidence="1 2">NPDC052347</strain>
    </source>
</reference>
<organism evidence="1 2">
    <name type="scientific">Streptomyces orinoci</name>
    <name type="common">Streptoverticillium orinoci</name>
    <dbReference type="NCBI Taxonomy" id="67339"/>
    <lineage>
        <taxon>Bacteria</taxon>
        <taxon>Bacillati</taxon>
        <taxon>Actinomycetota</taxon>
        <taxon>Actinomycetes</taxon>
        <taxon>Kitasatosporales</taxon>
        <taxon>Streptomycetaceae</taxon>
        <taxon>Streptomyces</taxon>
    </lineage>
</organism>
<dbReference type="Proteomes" id="UP001552594">
    <property type="component" value="Unassembled WGS sequence"/>
</dbReference>
<comment type="caution">
    <text evidence="1">The sequence shown here is derived from an EMBL/GenBank/DDBJ whole genome shotgun (WGS) entry which is preliminary data.</text>
</comment>
<accession>A0ABV3JZP8</accession>
<keyword evidence="2" id="KW-1185">Reference proteome</keyword>
<dbReference type="RefSeq" id="WP_364854006.1">
    <property type="nucleotide sequence ID" value="NZ_JBFAUK010000013.1"/>
</dbReference>
<dbReference type="NCBIfam" id="NF042934">
    <property type="entry name" value="cis_reg_atten"/>
    <property type="match status" value="1"/>
</dbReference>
<dbReference type="EMBL" id="JBFAUK010000013">
    <property type="protein sequence ID" value="MEV5508373.1"/>
    <property type="molecule type" value="Genomic_DNA"/>
</dbReference>
<evidence type="ECO:0000313" key="1">
    <source>
        <dbReference type="EMBL" id="MEV5508373.1"/>
    </source>
</evidence>
<gene>
    <name evidence="1" type="ORF">AB0L16_18160</name>
</gene>
<name>A0ABV3JZP8_STRON</name>